<name>A0A1D1VJE1_RAMVA</name>
<reference evidence="1 2" key="1">
    <citation type="journal article" date="2016" name="Nat. Commun.">
        <title>Extremotolerant tardigrade genome and improved radiotolerance of human cultured cells by tardigrade-unique protein.</title>
        <authorList>
            <person name="Hashimoto T."/>
            <person name="Horikawa D.D."/>
            <person name="Saito Y."/>
            <person name="Kuwahara H."/>
            <person name="Kozuka-Hata H."/>
            <person name="Shin-I T."/>
            <person name="Minakuchi Y."/>
            <person name="Ohishi K."/>
            <person name="Motoyama A."/>
            <person name="Aizu T."/>
            <person name="Enomoto A."/>
            <person name="Kondo K."/>
            <person name="Tanaka S."/>
            <person name="Hara Y."/>
            <person name="Koshikawa S."/>
            <person name="Sagara H."/>
            <person name="Miura T."/>
            <person name="Yokobori S."/>
            <person name="Miyagawa K."/>
            <person name="Suzuki Y."/>
            <person name="Kubo T."/>
            <person name="Oyama M."/>
            <person name="Kohara Y."/>
            <person name="Fujiyama A."/>
            <person name="Arakawa K."/>
            <person name="Katayama T."/>
            <person name="Toyoda A."/>
            <person name="Kunieda T."/>
        </authorList>
    </citation>
    <scope>NUCLEOTIDE SEQUENCE [LARGE SCALE GENOMIC DNA]</scope>
    <source>
        <strain evidence="1 2">YOKOZUNA-1</strain>
    </source>
</reference>
<gene>
    <name evidence="1" type="primary">RvY_11697</name>
    <name evidence="1" type="synonym">RvY_11697.2</name>
    <name evidence="1" type="ORF">RvY_11697-2</name>
</gene>
<evidence type="ECO:0000313" key="2">
    <source>
        <dbReference type="Proteomes" id="UP000186922"/>
    </source>
</evidence>
<proteinExistence type="predicted"/>
<dbReference type="Proteomes" id="UP000186922">
    <property type="component" value="Unassembled WGS sequence"/>
</dbReference>
<organism evidence="1 2">
    <name type="scientific">Ramazzottius varieornatus</name>
    <name type="common">Water bear</name>
    <name type="synonym">Tardigrade</name>
    <dbReference type="NCBI Taxonomy" id="947166"/>
    <lineage>
        <taxon>Eukaryota</taxon>
        <taxon>Metazoa</taxon>
        <taxon>Ecdysozoa</taxon>
        <taxon>Tardigrada</taxon>
        <taxon>Eutardigrada</taxon>
        <taxon>Parachela</taxon>
        <taxon>Hypsibioidea</taxon>
        <taxon>Ramazzottiidae</taxon>
        <taxon>Ramazzottius</taxon>
    </lineage>
</organism>
<keyword evidence="2" id="KW-1185">Reference proteome</keyword>
<dbReference type="EMBL" id="BDGG01000006">
    <property type="protein sequence ID" value="GAV00916.1"/>
    <property type="molecule type" value="Genomic_DNA"/>
</dbReference>
<protein>
    <submittedName>
        <fullName evidence="1">Uncharacterized protein</fullName>
    </submittedName>
</protein>
<comment type="caution">
    <text evidence="1">The sequence shown here is derived from an EMBL/GenBank/DDBJ whole genome shotgun (WGS) entry which is preliminary data.</text>
</comment>
<sequence>MSIRSQLQIVQVQVTDQAVSRNKLVVSFVHLHYGADRSLQNGSKDTGPLHRQPLAFLISICILPSSTSTPSDHGVISSTTNGISSSRGSAALASLAAPIAIAYSQLSSSKTGICPKYSFRSSAIFGNLEPPPTIITTFNFDLSKPAG</sequence>
<dbReference type="AlphaFoldDB" id="A0A1D1VJE1"/>
<accession>A0A1D1VJE1</accession>
<evidence type="ECO:0000313" key="1">
    <source>
        <dbReference type="EMBL" id="GAV00916.1"/>
    </source>
</evidence>